<accession>A0AAE3K341</accession>
<dbReference type="AlphaFoldDB" id="A0AAE3K341"/>
<proteinExistence type="predicted"/>
<name>A0AAE3K341_9EURY</name>
<protein>
    <submittedName>
        <fullName evidence="2">Uncharacterized protein</fullName>
    </submittedName>
</protein>
<evidence type="ECO:0000256" key="1">
    <source>
        <dbReference type="SAM" id="MobiDB-lite"/>
    </source>
</evidence>
<comment type="caution">
    <text evidence="2">The sequence shown here is derived from an EMBL/GenBank/DDBJ whole genome shotgun (WGS) entry which is preliminary data.</text>
</comment>
<dbReference type="Proteomes" id="UP001202674">
    <property type="component" value="Unassembled WGS sequence"/>
</dbReference>
<sequence length="82" mass="8949">MFVHDEDDESVRETASIGVGAERSSALVSSRVDTRDWSPEGTTPSVTFHAASSDRDCEIPVEFHGGESFLIDVESRASVVEY</sequence>
<organism evidence="2 3">
    <name type="scientific">Natranaeroarchaeum aerophilus</name>
    <dbReference type="NCBI Taxonomy" id="2917711"/>
    <lineage>
        <taxon>Archaea</taxon>
        <taxon>Methanobacteriati</taxon>
        <taxon>Methanobacteriota</taxon>
        <taxon>Stenosarchaea group</taxon>
        <taxon>Halobacteria</taxon>
        <taxon>Halobacteriales</taxon>
        <taxon>Natronoarchaeaceae</taxon>
        <taxon>Natranaeroarchaeum</taxon>
    </lineage>
</organism>
<dbReference type="RefSeq" id="WP_250593602.1">
    <property type="nucleotide sequence ID" value="NZ_JAKRVY010000001.1"/>
</dbReference>
<keyword evidence="3" id="KW-1185">Reference proteome</keyword>
<evidence type="ECO:0000313" key="2">
    <source>
        <dbReference type="EMBL" id="MCL9812066.1"/>
    </source>
</evidence>
<feature type="region of interest" description="Disordered" evidence="1">
    <location>
        <begin position="29"/>
        <end position="49"/>
    </location>
</feature>
<evidence type="ECO:0000313" key="3">
    <source>
        <dbReference type="Proteomes" id="UP001202674"/>
    </source>
</evidence>
<dbReference type="EMBL" id="JAKRVY010000001">
    <property type="protein sequence ID" value="MCL9812066.1"/>
    <property type="molecule type" value="Genomic_DNA"/>
</dbReference>
<gene>
    <name evidence="2" type="ORF">AArcSt11_00170</name>
</gene>
<reference evidence="2 3" key="1">
    <citation type="journal article" date="2022" name="Syst. Appl. Microbiol.">
        <title>Natronocalculus amylovorans gen. nov., sp. nov., and Natranaeroarchaeum aerophilus sp. nov., dominant culturable amylolytic natronoarchaea from hypersaline soda lakes in southwestern Siberia.</title>
        <authorList>
            <person name="Sorokin D.Y."/>
            <person name="Elcheninov A.G."/>
            <person name="Khizhniak T.V."/>
            <person name="Koenen M."/>
            <person name="Bale N.J."/>
            <person name="Damste J.S.S."/>
            <person name="Kublanov I.V."/>
        </authorList>
    </citation>
    <scope>NUCLEOTIDE SEQUENCE [LARGE SCALE GENOMIC DNA]</scope>
    <source>
        <strain evidence="2 3">AArc-St1-1</strain>
    </source>
</reference>